<evidence type="ECO:0000259" key="9">
    <source>
        <dbReference type="Pfam" id="PF11984"/>
    </source>
</evidence>
<evidence type="ECO:0000256" key="5">
    <source>
        <dbReference type="ARBA" id="ARBA00022801"/>
    </source>
</evidence>
<dbReference type="NCBIfam" id="TIGR02602">
    <property type="entry name" value="8TM_EpsH"/>
    <property type="match status" value="1"/>
</dbReference>
<dbReference type="InterPro" id="IPR019127">
    <property type="entry name" value="Exosortase"/>
</dbReference>
<comment type="subcellular location">
    <subcellularLocation>
        <location evidence="1">Cell membrane</location>
        <topology evidence="1">Multi-pass membrane protein</topology>
    </subcellularLocation>
</comment>
<feature type="transmembrane region" description="Helical" evidence="8">
    <location>
        <begin position="107"/>
        <end position="127"/>
    </location>
</feature>
<keyword evidence="3" id="KW-0645">Protease</keyword>
<dbReference type="Pfam" id="PF11984">
    <property type="entry name" value="DUF3485"/>
    <property type="match status" value="1"/>
</dbReference>
<keyword evidence="5 10" id="KW-0378">Hydrolase</keyword>
<dbReference type="RefSeq" id="WP_143774945.1">
    <property type="nucleotide sequence ID" value="NZ_VKKU01000001.1"/>
</dbReference>
<dbReference type="InterPro" id="IPR013426">
    <property type="entry name" value="EpsH-like"/>
</dbReference>
<feature type="transmembrane region" description="Helical" evidence="8">
    <location>
        <begin position="139"/>
        <end position="161"/>
    </location>
</feature>
<dbReference type="InterPro" id="IPR014263">
    <property type="entry name" value="Methanolan_biosynth_EpsI"/>
</dbReference>
<dbReference type="GO" id="GO:0008233">
    <property type="term" value="F:peptidase activity"/>
    <property type="evidence" value="ECO:0007669"/>
    <property type="project" value="UniProtKB-KW"/>
</dbReference>
<evidence type="ECO:0000256" key="1">
    <source>
        <dbReference type="ARBA" id="ARBA00004651"/>
    </source>
</evidence>
<keyword evidence="11" id="KW-1185">Reference proteome</keyword>
<dbReference type="InterPro" id="IPR017540">
    <property type="entry name" value="Exosortase-1"/>
</dbReference>
<dbReference type="GO" id="GO:0006508">
    <property type="term" value="P:proteolysis"/>
    <property type="evidence" value="ECO:0007669"/>
    <property type="project" value="UniProtKB-KW"/>
</dbReference>
<sequence length="528" mass="57443">MSDAVPQNGPEEGIQPEPIPVEAEEVVSLAPADFTEQWNRPLRFLAAIWGALLLLFWRDTADMVAIWWNSSTFNHCLLIVPILGWLVLQRRELLVQLKPEPWTPAMLYGAVGAGGWLLGDAAGLAVARQLGLIMMLQGSVAAVLGANVARGLLFPLFYMFFLVPIGEEAVPALQTLTAKMCMILLGWTGIPAHIDGIFITTPTGYFRVAEACSGVKFLIAMIAYGVLVANLCFNQWPRRIAFLAACVVVPILANGVRAFGTIYIAHHSSNEFASNFDHVFYGWIFFGIVIALVMAAGWPFFDRKADAPAFDPAALQAPVGQSTTYLRAAVAVMLIAALPFGWSTYSATKFSPTPERIALPQVEGWDIVPYAPTVHWTPRFVGGSHYLSGRYRNEAGQEADLFVVVYDRQSEGRELVGFGQGAIDPDGFWSWTANTPAPRNGKAERIKTKGAAREVVSFYRVNGVTSGSAARIKLATLQARLLAGDQQAVAIIVSSEQIGNQSPRPAIDAFVKSLGDINKMADRFAGLR</sequence>
<keyword evidence="4 8" id="KW-0812">Transmembrane</keyword>
<dbReference type="NCBIfam" id="TIGR03109">
    <property type="entry name" value="exosort_XrtA"/>
    <property type="match status" value="1"/>
</dbReference>
<evidence type="ECO:0000256" key="6">
    <source>
        <dbReference type="ARBA" id="ARBA00022989"/>
    </source>
</evidence>
<evidence type="ECO:0000313" key="10">
    <source>
        <dbReference type="EMBL" id="TSB04071.1"/>
    </source>
</evidence>
<dbReference type="Proteomes" id="UP000320160">
    <property type="component" value="Unassembled WGS sequence"/>
</dbReference>
<feature type="transmembrane region" description="Helical" evidence="8">
    <location>
        <begin position="64"/>
        <end position="87"/>
    </location>
</feature>
<dbReference type="Pfam" id="PF09721">
    <property type="entry name" value="Exosortase_EpsH"/>
    <property type="match status" value="1"/>
</dbReference>
<keyword evidence="6 8" id="KW-1133">Transmembrane helix</keyword>
<dbReference type="AlphaFoldDB" id="A0A553WHA2"/>
<dbReference type="GO" id="GO:0005886">
    <property type="term" value="C:plasma membrane"/>
    <property type="evidence" value="ECO:0007669"/>
    <property type="project" value="UniProtKB-SubCell"/>
</dbReference>
<dbReference type="OrthoDB" id="9797363at2"/>
<dbReference type="NCBIfam" id="TIGR04178">
    <property type="entry name" value="exo_archaeo"/>
    <property type="match status" value="1"/>
</dbReference>
<dbReference type="EMBL" id="VKKU01000001">
    <property type="protein sequence ID" value="TSB04071.1"/>
    <property type="molecule type" value="Genomic_DNA"/>
</dbReference>
<organism evidence="10 11">
    <name type="scientific">Sphingorhabdus contaminans</name>
    <dbReference type="NCBI Taxonomy" id="1343899"/>
    <lineage>
        <taxon>Bacteria</taxon>
        <taxon>Pseudomonadati</taxon>
        <taxon>Pseudomonadota</taxon>
        <taxon>Alphaproteobacteria</taxon>
        <taxon>Sphingomonadales</taxon>
        <taxon>Sphingomonadaceae</taxon>
        <taxon>Sphingorhabdus</taxon>
    </lineage>
</organism>
<evidence type="ECO:0000256" key="8">
    <source>
        <dbReference type="SAM" id="Phobius"/>
    </source>
</evidence>
<feature type="transmembrane region" description="Helical" evidence="8">
    <location>
        <begin position="325"/>
        <end position="345"/>
    </location>
</feature>
<keyword evidence="7 8" id="KW-0472">Membrane</keyword>
<evidence type="ECO:0000256" key="3">
    <source>
        <dbReference type="ARBA" id="ARBA00022670"/>
    </source>
</evidence>
<dbReference type="NCBIfam" id="TIGR02914">
    <property type="entry name" value="EpsI_fam"/>
    <property type="match status" value="1"/>
</dbReference>
<name>A0A553WHA2_9SPHN</name>
<feature type="transmembrane region" description="Helical" evidence="8">
    <location>
        <begin position="280"/>
        <end position="301"/>
    </location>
</feature>
<feature type="transmembrane region" description="Helical" evidence="8">
    <location>
        <begin position="41"/>
        <end position="57"/>
    </location>
</feature>
<accession>A0A553WHA2</accession>
<comment type="caution">
    <text evidence="10">The sequence shown here is derived from an EMBL/GenBank/DDBJ whole genome shotgun (WGS) entry which is preliminary data.</text>
</comment>
<evidence type="ECO:0000256" key="7">
    <source>
        <dbReference type="ARBA" id="ARBA00023136"/>
    </source>
</evidence>
<feature type="domain" description="Methanolan biosynthesis EpsI" evidence="9">
    <location>
        <begin position="329"/>
        <end position="515"/>
    </location>
</feature>
<evidence type="ECO:0000256" key="4">
    <source>
        <dbReference type="ARBA" id="ARBA00022692"/>
    </source>
</evidence>
<dbReference type="InterPro" id="IPR026392">
    <property type="entry name" value="Exo/Archaeosortase_dom"/>
</dbReference>
<evidence type="ECO:0000313" key="11">
    <source>
        <dbReference type="Proteomes" id="UP000320160"/>
    </source>
</evidence>
<evidence type="ECO:0000256" key="2">
    <source>
        <dbReference type="ARBA" id="ARBA00022475"/>
    </source>
</evidence>
<dbReference type="EC" id="3.4.22.-" evidence="10"/>
<feature type="transmembrane region" description="Helical" evidence="8">
    <location>
        <begin position="240"/>
        <end position="260"/>
    </location>
</feature>
<feature type="transmembrane region" description="Helical" evidence="8">
    <location>
        <begin position="215"/>
        <end position="233"/>
    </location>
</feature>
<reference evidence="10 11" key="1">
    <citation type="submission" date="2019-07" db="EMBL/GenBank/DDBJ databases">
        <authorList>
            <person name="Park M."/>
        </authorList>
    </citation>
    <scope>NUCLEOTIDE SEQUENCE [LARGE SCALE GENOMIC DNA]</scope>
    <source>
        <strain evidence="10 11">KCTC32445</strain>
    </source>
</reference>
<proteinExistence type="predicted"/>
<protein>
    <submittedName>
        <fullName evidence="10">Exosortase A</fullName>
        <ecNumber evidence="10">3.4.22.-</ecNumber>
    </submittedName>
</protein>
<gene>
    <name evidence="10" type="primary">xrtA</name>
    <name evidence="10" type="ORF">FOM92_01120</name>
</gene>
<keyword evidence="2" id="KW-1003">Cell membrane</keyword>